<dbReference type="EMBL" id="CYUD01000024">
    <property type="protein sequence ID" value="CUK19870.1"/>
    <property type="molecule type" value="Genomic_DNA"/>
</dbReference>
<feature type="transmembrane region" description="Helical" evidence="5">
    <location>
        <begin position="85"/>
        <end position="102"/>
    </location>
</feature>
<dbReference type="GO" id="GO:0005886">
    <property type="term" value="C:plasma membrane"/>
    <property type="evidence" value="ECO:0007669"/>
    <property type="project" value="InterPro"/>
</dbReference>
<dbReference type="STRING" id="1715692.RUE5091_04440"/>
<proteinExistence type="predicted"/>
<evidence type="ECO:0000313" key="6">
    <source>
        <dbReference type="EMBL" id="CUK19870.1"/>
    </source>
</evidence>
<evidence type="ECO:0000256" key="5">
    <source>
        <dbReference type="SAM" id="Phobius"/>
    </source>
</evidence>
<dbReference type="InterPro" id="IPR019691">
    <property type="entry name" value="DUF2585"/>
</dbReference>
<feature type="transmembrane region" description="Helical" evidence="5">
    <location>
        <begin position="133"/>
        <end position="158"/>
    </location>
</feature>
<feature type="transmembrane region" description="Helical" evidence="5">
    <location>
        <begin position="12"/>
        <end position="31"/>
    </location>
</feature>
<keyword evidence="7" id="KW-1185">Reference proteome</keyword>
<evidence type="ECO:0000256" key="4">
    <source>
        <dbReference type="ARBA" id="ARBA00023136"/>
    </source>
</evidence>
<dbReference type="OrthoDB" id="9811954at2"/>
<keyword evidence="4 5" id="KW-0472">Membrane</keyword>
<feature type="transmembrane region" description="Helical" evidence="5">
    <location>
        <begin position="60"/>
        <end position="80"/>
    </location>
</feature>
<keyword evidence="1" id="KW-1003">Cell membrane</keyword>
<keyword evidence="3 5" id="KW-1133">Transmembrane helix</keyword>
<accession>A0A0N7MB07</accession>
<dbReference type="Proteomes" id="UP000051260">
    <property type="component" value="Unassembled WGS sequence"/>
</dbReference>
<sequence length="198" mass="22115">MTIFSANLNMWLYAFAVLGAALIGITLLQWGQPLICTCGYVKFWVGSVFSSGNSQHIADWYTLSHIVHGMLIVLLGRLFFPTWSIQSLLVIAVVTGVAWEIIEHTDWVLNKFRAATLYQGYFGDSVLNAVFDYLWMLAGFFLAHAIPTALIAVVILCLELTAAIVARDCLTLTTLMVIYPLDSVEQWQQELNPITIPK</sequence>
<protein>
    <submittedName>
        <fullName evidence="6">Uncharacterized protein</fullName>
    </submittedName>
</protein>
<evidence type="ECO:0000256" key="3">
    <source>
        <dbReference type="ARBA" id="ARBA00022989"/>
    </source>
</evidence>
<reference evidence="7" key="1">
    <citation type="submission" date="2015-09" db="EMBL/GenBank/DDBJ databases">
        <authorList>
            <person name="Rodrigo-Torres L."/>
            <person name="Arahal D.R."/>
        </authorList>
    </citation>
    <scope>NUCLEOTIDE SEQUENCE [LARGE SCALE GENOMIC DNA]</scope>
    <source>
        <strain evidence="7">CECT 5091</strain>
    </source>
</reference>
<dbReference type="Pfam" id="PF10755">
    <property type="entry name" value="DUF2585"/>
    <property type="match status" value="1"/>
</dbReference>
<evidence type="ECO:0000256" key="2">
    <source>
        <dbReference type="ARBA" id="ARBA00022692"/>
    </source>
</evidence>
<name>A0A0N7MB07_9RHOB</name>
<organism evidence="6 7">
    <name type="scientific">Ruegeria denitrificans</name>
    <dbReference type="NCBI Taxonomy" id="1715692"/>
    <lineage>
        <taxon>Bacteria</taxon>
        <taxon>Pseudomonadati</taxon>
        <taxon>Pseudomonadota</taxon>
        <taxon>Alphaproteobacteria</taxon>
        <taxon>Rhodobacterales</taxon>
        <taxon>Roseobacteraceae</taxon>
        <taxon>Ruegeria</taxon>
    </lineage>
</organism>
<gene>
    <name evidence="6" type="ORF">RUE5091_04440</name>
</gene>
<evidence type="ECO:0000256" key="1">
    <source>
        <dbReference type="ARBA" id="ARBA00022475"/>
    </source>
</evidence>
<keyword evidence="2 5" id="KW-0812">Transmembrane</keyword>
<evidence type="ECO:0000313" key="7">
    <source>
        <dbReference type="Proteomes" id="UP000051260"/>
    </source>
</evidence>
<dbReference type="AlphaFoldDB" id="A0A0N7MB07"/>
<dbReference type="RefSeq" id="WP_082643778.1">
    <property type="nucleotide sequence ID" value="NZ_CYUD01000024.1"/>
</dbReference>